<evidence type="ECO:0000313" key="2">
    <source>
        <dbReference type="Proteomes" id="UP000000270"/>
    </source>
</evidence>
<name>A8HV55_AZOC5</name>
<dbReference type="InterPro" id="IPR007709">
    <property type="entry name" value="N-FG_amidohydro"/>
</dbReference>
<accession>A8HV55</accession>
<evidence type="ECO:0000313" key="1">
    <source>
        <dbReference type="EMBL" id="BAF90267.1"/>
    </source>
</evidence>
<gene>
    <name evidence="1" type="ordered locus">AZC_4269</name>
</gene>
<reference evidence="1 2" key="1">
    <citation type="journal article" date="2007" name="Appl. Environ. Microbiol.">
        <title>Rhizobial factors required for stem nodule maturation and maintenance in Sesbania rostrata-Azorhizobium caulinodans ORS571 symbiosis.</title>
        <authorList>
            <person name="Suzuki S."/>
            <person name="Aono T."/>
            <person name="Lee KB."/>
            <person name="Suzuki T."/>
            <person name="Liu CT."/>
            <person name="Miwa H."/>
            <person name="Wakao S."/>
            <person name="Iki T."/>
            <person name="Oyaizu H."/>
        </authorList>
    </citation>
    <scope>NUCLEOTIDE SEQUENCE [LARGE SCALE GENOMIC DNA]</scope>
    <source>
        <strain evidence="2">ATCC 43989 / DSM 5975 / JCM 20966 / LMG 6465 / NBRC 14845 / NCIMB 13405 / ORS 571</strain>
    </source>
</reference>
<sequence length="297" mass="33127">MTACIADSIDPPFEILAAEEPAGPFVFNSPHSGRIYPRTFVEQQTRLDFETLRRSEDSFVDELFADVVSAGMPLMRALFPRSFLDLNREPYELDPRMFDGRLPAFANTRSIRVSGGLGTIARVVGDSQEIYGRRLSVAEALERIETFYKPYHQALRRLISRTQRAFGAAVLVDCHSMPSGPQREDMPRADFVLGDRYGTSCSGRVAEVLERELVDRGYVVVRNKPYAGGYITEHYGNPSAGLHAVQIEINRGLYMDEASYERGPDFYRVRADLAAVCACLFNLAGELMPPRAAAAAE</sequence>
<reference evidence="1 2" key="4">
    <citation type="journal article" date="2009" name="Appl. Environ. Microbiol.">
        <title>Comparative genome-wide transcriptional profiling of Azorhizobium caulinodans ORS571 grown under free-living and symbiotic conditions.</title>
        <authorList>
            <person name="Tsukada S."/>
            <person name="Aono T."/>
            <person name="Akiba N."/>
            <person name="Lee KB."/>
            <person name="Liu CT."/>
            <person name="Toyazaki H."/>
            <person name="Oyaizu H."/>
        </authorList>
    </citation>
    <scope>NUCLEOTIDE SEQUENCE [LARGE SCALE GENOMIC DNA]</scope>
    <source>
        <strain evidence="2">ATCC 43989 / DSM 5975 / JCM 20966 / LMG 6465 / NBRC 14845 / NCIMB 13405 / ORS 571</strain>
    </source>
</reference>
<dbReference type="HOGENOM" id="CLU_069318_1_0_5"/>
<dbReference type="SUPFAM" id="SSF53187">
    <property type="entry name" value="Zn-dependent exopeptidases"/>
    <property type="match status" value="1"/>
</dbReference>
<organism evidence="1 2">
    <name type="scientific">Azorhizobium caulinodans (strain ATCC 43989 / DSM 5975 / JCM 20966 / LMG 6465 / NBRC 14845 / NCIMB 13405 / ORS 571)</name>
    <dbReference type="NCBI Taxonomy" id="438753"/>
    <lineage>
        <taxon>Bacteria</taxon>
        <taxon>Pseudomonadati</taxon>
        <taxon>Pseudomonadota</taxon>
        <taxon>Alphaproteobacteria</taxon>
        <taxon>Hyphomicrobiales</taxon>
        <taxon>Xanthobacteraceae</taxon>
        <taxon>Azorhizobium</taxon>
    </lineage>
</organism>
<dbReference type="GO" id="GO:0016787">
    <property type="term" value="F:hydrolase activity"/>
    <property type="evidence" value="ECO:0007669"/>
    <property type="project" value="UniProtKB-KW"/>
</dbReference>
<reference evidence="1 2" key="6">
    <citation type="journal article" date="2011" name="Appl. Environ. Microbiol.">
        <title>Involvement of the azorhizobial chromosome partition gene (parA) in the onset of bacteroid differentiation during Sesbania rostrata stem nodule development.</title>
        <authorList>
            <person name="Liu CT."/>
            <person name="Lee KB."/>
            <person name="Wang YS."/>
            <person name="Peng MH."/>
            <person name="Lee KT."/>
            <person name="Suzuki S."/>
            <person name="Suzuki T."/>
            <person name="Oyaizu H."/>
        </authorList>
    </citation>
    <scope>NUCLEOTIDE SEQUENCE [LARGE SCALE GENOMIC DNA]</scope>
    <source>
        <strain evidence="2">ATCC 43989 / DSM 5975 / JCM 20966 / LMG 6465 / NBRC 14845 / NCIMB 13405 / ORS 571</strain>
    </source>
</reference>
<dbReference type="AlphaFoldDB" id="A8HV55"/>
<reference evidence="1 2" key="5">
    <citation type="journal article" date="2010" name="Appl. Environ. Microbiol.">
        <title>phrR-like gene praR of Azorhizobium caulinodans ORS571 is essential for symbiosis with Sesbania rostrata and is involved in expression of reb genes.</title>
        <authorList>
            <person name="Akiba N."/>
            <person name="Aono T."/>
            <person name="Toyazaki H."/>
            <person name="Sato S."/>
            <person name="Oyaizu H."/>
        </authorList>
    </citation>
    <scope>NUCLEOTIDE SEQUENCE [LARGE SCALE GENOMIC DNA]</scope>
    <source>
        <strain evidence="2">ATCC 43989 / DSM 5975 / JCM 20966 / LMG 6465 / NBRC 14845 / NCIMB 13405 / ORS 571</strain>
    </source>
</reference>
<protein>
    <submittedName>
        <fullName evidence="1">N-formylglutamate amidohydrolase</fullName>
    </submittedName>
</protein>
<reference evidence="1 2" key="3">
    <citation type="journal article" date="2008" name="BMC Genomics">
        <title>The genome of the versatile nitrogen fixer Azorhizobium caulinodans ORS571.</title>
        <authorList>
            <person name="Lee KB."/>
            <person name="Backer P.D."/>
            <person name="Aono T."/>
            <person name="Liu CT."/>
            <person name="Suzuki S."/>
            <person name="Suzuki T."/>
            <person name="Kaneko T."/>
            <person name="Yamada M."/>
            <person name="Tabata S."/>
            <person name="Kupfer D.M."/>
            <person name="Najar F.Z."/>
            <person name="Wiley G.B."/>
            <person name="Roe B."/>
            <person name="Binnewies T.T."/>
            <person name="Ussery D.W."/>
            <person name="D'Haeze W."/>
            <person name="Herder J.D."/>
            <person name="Gevers D."/>
            <person name="Vereecke D."/>
            <person name="Holsters M."/>
            <person name="Oyaizu H."/>
        </authorList>
    </citation>
    <scope>NUCLEOTIDE SEQUENCE [LARGE SCALE GENOMIC DNA]</scope>
    <source>
        <strain evidence="2">ATCC 43989 / DSM 5975 / JCM 20966 / LMG 6465 / NBRC 14845 / NCIMB 13405 / ORS 571</strain>
    </source>
</reference>
<dbReference type="KEGG" id="azc:AZC_4269"/>
<dbReference type="STRING" id="438753.AZC_4269"/>
<dbReference type="Pfam" id="PF05013">
    <property type="entry name" value="FGase"/>
    <property type="match status" value="1"/>
</dbReference>
<dbReference type="Proteomes" id="UP000000270">
    <property type="component" value="Chromosome"/>
</dbReference>
<reference evidence="2" key="2">
    <citation type="submission" date="2007-04" db="EMBL/GenBank/DDBJ databases">
        <title>Complete genome sequence of the nitrogen-fixing bacterium Azorhizobium caulinodans ORS571.</title>
        <authorList>
            <person name="Lee K.B."/>
            <person name="Backer P.D."/>
            <person name="Aono T."/>
            <person name="Liu C.T."/>
            <person name="Suzuki S."/>
            <person name="Suzuki T."/>
            <person name="Kaneko T."/>
            <person name="Yamada M."/>
            <person name="Tabata S."/>
            <person name="Kupfer D.M."/>
            <person name="Najar F.Z."/>
            <person name="Wiley G.B."/>
            <person name="Roe B."/>
            <person name="Binnewies T."/>
            <person name="Ussery D."/>
            <person name="Vereecke D."/>
            <person name="Gevers D."/>
            <person name="Holsters M."/>
            <person name="Oyaizu H."/>
        </authorList>
    </citation>
    <scope>NUCLEOTIDE SEQUENCE [LARGE SCALE GENOMIC DNA]</scope>
    <source>
        <strain evidence="2">ATCC 43989 / DSM 5975 / JCM 20966 / LMG 6465 / NBRC 14845 / NCIMB 13405 / ORS 571</strain>
    </source>
</reference>
<keyword evidence="2" id="KW-1185">Reference proteome</keyword>
<dbReference type="eggNOG" id="COG3741">
    <property type="taxonomic scope" value="Bacteria"/>
</dbReference>
<proteinExistence type="predicted"/>
<keyword evidence="1" id="KW-0378">Hydrolase</keyword>
<dbReference type="EMBL" id="AP009384">
    <property type="protein sequence ID" value="BAF90267.1"/>
    <property type="molecule type" value="Genomic_DNA"/>
</dbReference>
<dbReference type="RefSeq" id="WP_012172789.1">
    <property type="nucleotide sequence ID" value="NC_009937.1"/>
</dbReference>
<dbReference type="Gene3D" id="3.40.630.40">
    <property type="entry name" value="Zn-dependent exopeptidases"/>
    <property type="match status" value="1"/>
</dbReference>